<dbReference type="EMBL" id="QOPD01000002">
    <property type="protein sequence ID" value="RCL38674.1"/>
    <property type="molecule type" value="Genomic_DNA"/>
</dbReference>
<protein>
    <recommendedName>
        <fullName evidence="3">VCBS repeat-containing protein</fullName>
    </recommendedName>
</protein>
<reference evidence="1 2" key="1">
    <citation type="journal article" date="2018" name="Microbiome">
        <title>Fine metagenomic profile of the Mediterranean stratified and mixed water columns revealed by assembly and recruitment.</title>
        <authorList>
            <person name="Haro-Moreno J.M."/>
            <person name="Lopez-Perez M."/>
            <person name="De La Torre J.R."/>
            <person name="Picazo A."/>
            <person name="Camacho A."/>
            <person name="Rodriguez-Valera F."/>
        </authorList>
    </citation>
    <scope>NUCLEOTIDE SEQUENCE [LARGE SCALE GENOMIC DNA]</scope>
    <source>
        <strain evidence="1">MED-G83</strain>
    </source>
</reference>
<sequence length="529" mass="58280">MNFQKNLLLSLLVLFLFSCSDGPEELEPLVVELTASTETPNYSESFELSWSSNASQCYASGGYWSGERPTTGSEEITLKRGGQFIYILECRRNNEFKNQAVEISVNKTPANHFIFSTDVDPLADPMFVVDVPDNQEAKVTAYARGDFNDDFLGDIFLALQFNEDGRQVNTRYFQLTGGAFPVFAEIEADNCKGSGDVTMLDINRDSFDDVIVTSFDSMTAAGNVCIFSGSETGLALNNELVANDTDLDFNNANVKLVTLVDRNADSLPDLYLLTSTGEYWVLVNAEDGPAFEKAETVVDLINDYTITGGTVVDFDGDANLDIVMAGYDESENGVFVAVPRFDSTNDWDDISVVANAPLAKIITGLDFDGDPAADLLVIGDQSPSNMFEPVPTTTFRIYEQGDINILDNETDILFSEQGSVSLNRNLFITDYDIDIDGGDFLFDVNKTASAFASFVLGIKDTIVNEEEETVTYEINTISDVEMELGDIFGQDSQLIFLDTDLDFDLDILVAENHADNNVAFYLRLNESND</sequence>
<dbReference type="AlphaFoldDB" id="A0A368BP49"/>
<dbReference type="InterPro" id="IPR028994">
    <property type="entry name" value="Integrin_alpha_N"/>
</dbReference>
<dbReference type="PROSITE" id="PS51257">
    <property type="entry name" value="PROKAR_LIPOPROTEIN"/>
    <property type="match status" value="1"/>
</dbReference>
<accession>A0A368BP49</accession>
<comment type="caution">
    <text evidence="1">The sequence shown here is derived from an EMBL/GenBank/DDBJ whole genome shotgun (WGS) entry which is preliminary data.</text>
</comment>
<proteinExistence type="predicted"/>
<evidence type="ECO:0008006" key="3">
    <source>
        <dbReference type="Google" id="ProtNLM"/>
    </source>
</evidence>
<dbReference type="Proteomes" id="UP000252147">
    <property type="component" value="Unassembled WGS sequence"/>
</dbReference>
<dbReference type="SUPFAM" id="SSF69318">
    <property type="entry name" value="Integrin alpha N-terminal domain"/>
    <property type="match status" value="2"/>
</dbReference>
<evidence type="ECO:0000313" key="1">
    <source>
        <dbReference type="EMBL" id="RCL38674.1"/>
    </source>
</evidence>
<gene>
    <name evidence="1" type="ORF">DBW97_01280</name>
</gene>
<dbReference type="Gene3D" id="2.130.10.130">
    <property type="entry name" value="Integrin alpha, N-terminal"/>
    <property type="match status" value="1"/>
</dbReference>
<evidence type="ECO:0000313" key="2">
    <source>
        <dbReference type="Proteomes" id="UP000252147"/>
    </source>
</evidence>
<name>A0A368BP49_9GAMM</name>
<organism evidence="1 2">
    <name type="scientific">SAR86 cluster bacterium</name>
    <dbReference type="NCBI Taxonomy" id="2030880"/>
    <lineage>
        <taxon>Bacteria</taxon>
        <taxon>Pseudomonadati</taxon>
        <taxon>Pseudomonadota</taxon>
        <taxon>Gammaproteobacteria</taxon>
        <taxon>SAR86 cluster</taxon>
    </lineage>
</organism>